<dbReference type="InParanoid" id="A0A151GU45"/>
<dbReference type="AlphaFoldDB" id="A0A151GU45"/>
<evidence type="ECO:0000313" key="1">
    <source>
        <dbReference type="EMBL" id="KYK60646.1"/>
    </source>
</evidence>
<comment type="caution">
    <text evidence="1">The sequence shown here is derived from an EMBL/GenBank/DDBJ whole genome shotgun (WGS) entry which is preliminary data.</text>
</comment>
<organism evidence="1 2">
    <name type="scientific">Drechmeria coniospora</name>
    <name type="common">Nematophagous fungus</name>
    <name type="synonym">Meria coniospora</name>
    <dbReference type="NCBI Taxonomy" id="98403"/>
    <lineage>
        <taxon>Eukaryota</taxon>
        <taxon>Fungi</taxon>
        <taxon>Dikarya</taxon>
        <taxon>Ascomycota</taxon>
        <taxon>Pezizomycotina</taxon>
        <taxon>Sordariomycetes</taxon>
        <taxon>Hypocreomycetidae</taxon>
        <taxon>Hypocreales</taxon>
        <taxon>Ophiocordycipitaceae</taxon>
        <taxon>Drechmeria</taxon>
    </lineage>
</organism>
<evidence type="ECO:0000313" key="2">
    <source>
        <dbReference type="Proteomes" id="UP000076580"/>
    </source>
</evidence>
<dbReference type="EMBL" id="LAYC01000001">
    <property type="protein sequence ID" value="KYK60646.1"/>
    <property type="molecule type" value="Genomic_DNA"/>
</dbReference>
<protein>
    <submittedName>
        <fullName evidence="1">Uncharacterized protein</fullName>
    </submittedName>
</protein>
<dbReference type="RefSeq" id="XP_040659998.1">
    <property type="nucleotide sequence ID" value="XM_040799115.1"/>
</dbReference>
<name>A0A151GU45_DRECN</name>
<gene>
    <name evidence="1" type="ORF">DCS_01784</name>
</gene>
<keyword evidence="2" id="KW-1185">Reference proteome</keyword>
<accession>A0A151GU45</accession>
<sequence>MRCRGRCFSIHDAYYGKTVIHDTPSSHGITYGSPQPLCGECAVLFFDKADFAIWVKQYDVPAVMSNAEQRVSEATAKVHDFLVGTEEHLLPSDEISWDIATEIPNEDDTYLSVGLTLIPHTRISKLFLLEYRTFQGAWAYQPCSGDRDIVALFARLRRLDGCADPVFQEAREWSCVTQAHEGLPKELR</sequence>
<dbReference type="GeneID" id="63714427"/>
<dbReference type="Proteomes" id="UP000076580">
    <property type="component" value="Chromosome 01"/>
</dbReference>
<proteinExistence type="predicted"/>
<reference evidence="1 2" key="1">
    <citation type="journal article" date="2016" name="Sci. Rep.">
        <title>Insights into Adaptations to a Near-Obligate Nematode Endoparasitic Lifestyle from the Finished Genome of Drechmeria coniospora.</title>
        <authorList>
            <person name="Zhang L."/>
            <person name="Zhou Z."/>
            <person name="Guo Q."/>
            <person name="Fokkens L."/>
            <person name="Miskei M."/>
            <person name="Pocsi I."/>
            <person name="Zhang W."/>
            <person name="Chen M."/>
            <person name="Wang L."/>
            <person name="Sun Y."/>
            <person name="Donzelli B.G."/>
            <person name="Gibson D.M."/>
            <person name="Nelson D.R."/>
            <person name="Luo J.G."/>
            <person name="Rep M."/>
            <person name="Liu H."/>
            <person name="Yang S."/>
            <person name="Wang J."/>
            <person name="Krasnoff S.B."/>
            <person name="Xu Y."/>
            <person name="Molnar I."/>
            <person name="Lin M."/>
        </authorList>
    </citation>
    <scope>NUCLEOTIDE SEQUENCE [LARGE SCALE GENOMIC DNA]</scope>
    <source>
        <strain evidence="1 2">ARSEF 6962</strain>
    </source>
</reference>